<feature type="binding site" evidence="10">
    <location>
        <position position="305"/>
    </location>
    <ligand>
        <name>substrate</name>
    </ligand>
</feature>
<dbReference type="PROSITE" id="PS00653">
    <property type="entry name" value="GLYCOSYL_HYDROL_F1_2"/>
    <property type="match status" value="1"/>
</dbReference>
<evidence type="ECO:0000256" key="9">
    <source>
        <dbReference type="PIRSR" id="PIRSR617736-1"/>
    </source>
</evidence>
<sequence>MKFKDDFTWGVAAASYQIEGAAYEDGKGLSIWDMFCKTQGNVWEKNTGDMACDHYHKFKEDIAIMKELGVKAYRLSLSWPRIMPKGIGEVNEKGIEFYNELIDELIANDIEPYVTIFHWDYPYELYKKGHWLNTDSSAWFEEYTKVAVDRFSDRVKNWFTLNEPQCFIGLGYGQGEHAPGLKLSEYDLILMAHNTLLAHGKAVKIIRENSKLPAKIGYAPVGVVAIPNSDREEDVKAAEIAMFHMDEHTPVGSIFWSNSLWNDPVFLGKYPDEIIRRYKAYLPDTLEEDLKIISEELDYFGCNIYNGREVEMKNSVPVPAKRPYGYTITAFEWPITPKSLYWGPRFFYERYKKPVMITENGLSSRDVISLDGKVHDANRIDFLNRYLLELRKVSKEIPVEAYFQWSIMDNFEWAHGYKHRFGLVYVDYATQERTIKDSAYWYKTVIESNGENLD</sequence>
<dbReference type="InterPro" id="IPR017736">
    <property type="entry name" value="Glyco_hydro_1_beta-glucosidase"/>
</dbReference>
<dbReference type="EC" id="3.2.1.21" evidence="3 11"/>
<dbReference type="GO" id="GO:0030245">
    <property type="term" value="P:cellulose catabolic process"/>
    <property type="evidence" value="ECO:0007669"/>
    <property type="project" value="UniProtKB-KW"/>
</dbReference>
<dbReference type="InterPro" id="IPR001360">
    <property type="entry name" value="Glyco_hydro_1"/>
</dbReference>
<dbReference type="STRING" id="1121316.SAMN02745207_01973"/>
<dbReference type="PANTHER" id="PTHR10353:SF36">
    <property type="entry name" value="LP05116P"/>
    <property type="match status" value="1"/>
</dbReference>
<feature type="binding site" evidence="10">
    <location>
        <position position="17"/>
    </location>
    <ligand>
        <name>substrate</name>
    </ligand>
</feature>
<dbReference type="NCBIfam" id="TIGR03356">
    <property type="entry name" value="BGL"/>
    <property type="match status" value="1"/>
</dbReference>
<gene>
    <name evidence="12" type="ORF">SAMN02745207_01973</name>
</gene>
<feature type="binding site" evidence="10">
    <location>
        <begin position="412"/>
        <end position="413"/>
    </location>
    <ligand>
        <name>substrate</name>
    </ligand>
</feature>
<keyword evidence="7 11" id="KW-0326">Glycosidase</keyword>
<proteinExistence type="inferred from homology"/>
<dbReference type="SUPFAM" id="SSF51445">
    <property type="entry name" value="(Trans)glycosidases"/>
    <property type="match status" value="1"/>
</dbReference>
<dbReference type="FunFam" id="3.20.20.80:FF:000004">
    <property type="entry name" value="Beta-glucosidase 6-phospho-beta-glucosidase"/>
    <property type="match status" value="1"/>
</dbReference>
<dbReference type="InterPro" id="IPR033132">
    <property type="entry name" value="GH_1_N_CS"/>
</dbReference>
<dbReference type="Pfam" id="PF00232">
    <property type="entry name" value="Glyco_hydro_1"/>
    <property type="match status" value="1"/>
</dbReference>
<feature type="binding site" evidence="10">
    <location>
        <position position="118"/>
    </location>
    <ligand>
        <name>substrate</name>
    </ligand>
</feature>
<dbReference type="PRINTS" id="PR00131">
    <property type="entry name" value="GLHYDRLASE1"/>
</dbReference>
<evidence type="ECO:0000313" key="12">
    <source>
        <dbReference type="EMBL" id="SHH67673.1"/>
    </source>
</evidence>
<keyword evidence="4 11" id="KW-0378">Hydrolase</keyword>
<keyword evidence="8" id="KW-0624">Polysaccharide degradation</keyword>
<feature type="active site" description="Proton donor" evidence="9">
    <location>
        <position position="163"/>
    </location>
</feature>
<dbReference type="Proteomes" id="UP000184447">
    <property type="component" value="Unassembled WGS sequence"/>
</dbReference>
<dbReference type="PANTHER" id="PTHR10353">
    <property type="entry name" value="GLYCOSYL HYDROLASE"/>
    <property type="match status" value="1"/>
</dbReference>
<dbReference type="OrthoDB" id="2339329at2"/>
<dbReference type="AlphaFoldDB" id="A0A1M5UYB5"/>
<comment type="similarity">
    <text evidence="2 11">Belongs to the glycosyl hydrolase 1 family.</text>
</comment>
<evidence type="ECO:0000256" key="5">
    <source>
        <dbReference type="ARBA" id="ARBA00023001"/>
    </source>
</evidence>
<dbReference type="GO" id="GO:0005829">
    <property type="term" value="C:cytosol"/>
    <property type="evidence" value="ECO:0007669"/>
    <property type="project" value="TreeGrafter"/>
</dbReference>
<protein>
    <recommendedName>
        <fullName evidence="3 11">Beta-glucosidase</fullName>
        <ecNumber evidence="3 11">3.2.1.21</ecNumber>
    </recommendedName>
</protein>
<evidence type="ECO:0000256" key="2">
    <source>
        <dbReference type="ARBA" id="ARBA00010838"/>
    </source>
</evidence>
<evidence type="ECO:0000256" key="1">
    <source>
        <dbReference type="ARBA" id="ARBA00000448"/>
    </source>
</evidence>
<evidence type="ECO:0000256" key="6">
    <source>
        <dbReference type="ARBA" id="ARBA00023277"/>
    </source>
</evidence>
<dbReference type="EMBL" id="FQXM01000009">
    <property type="protein sequence ID" value="SHH67673.1"/>
    <property type="molecule type" value="Genomic_DNA"/>
</dbReference>
<name>A0A1M5UYB5_9CLOT</name>
<evidence type="ECO:0000256" key="10">
    <source>
        <dbReference type="PIRSR" id="PIRSR617736-2"/>
    </source>
</evidence>
<feature type="binding site" evidence="10">
    <location>
        <position position="162"/>
    </location>
    <ligand>
        <name>substrate</name>
    </ligand>
</feature>
<comment type="catalytic activity">
    <reaction evidence="1 11">
        <text>Hydrolysis of terminal, non-reducing beta-D-glucosyl residues with release of beta-D-glucose.</text>
        <dbReference type="EC" id="3.2.1.21"/>
    </reaction>
</comment>
<keyword evidence="5" id="KW-0136">Cellulose degradation</keyword>
<accession>A0A1M5UYB5</accession>
<evidence type="ECO:0000256" key="8">
    <source>
        <dbReference type="ARBA" id="ARBA00023326"/>
    </source>
</evidence>
<feature type="binding site" evidence="10">
    <location>
        <position position="405"/>
    </location>
    <ligand>
        <name>substrate</name>
    </ligand>
</feature>
<evidence type="ECO:0000256" key="11">
    <source>
        <dbReference type="RuleBase" id="RU361175"/>
    </source>
</evidence>
<dbReference type="Gene3D" id="3.20.20.80">
    <property type="entry name" value="Glycosidases"/>
    <property type="match status" value="1"/>
</dbReference>
<evidence type="ECO:0000256" key="3">
    <source>
        <dbReference type="ARBA" id="ARBA00012744"/>
    </source>
</evidence>
<evidence type="ECO:0000313" key="13">
    <source>
        <dbReference type="Proteomes" id="UP000184447"/>
    </source>
</evidence>
<dbReference type="RefSeq" id="WP_073338269.1">
    <property type="nucleotide sequence ID" value="NZ_FQXM01000009.1"/>
</dbReference>
<keyword evidence="13" id="KW-1185">Reference proteome</keyword>
<keyword evidence="6" id="KW-0119">Carbohydrate metabolism</keyword>
<evidence type="ECO:0000256" key="7">
    <source>
        <dbReference type="ARBA" id="ARBA00023295"/>
    </source>
</evidence>
<organism evidence="12 13">
    <name type="scientific">Clostridium grantii DSM 8605</name>
    <dbReference type="NCBI Taxonomy" id="1121316"/>
    <lineage>
        <taxon>Bacteria</taxon>
        <taxon>Bacillati</taxon>
        <taxon>Bacillota</taxon>
        <taxon>Clostridia</taxon>
        <taxon>Eubacteriales</taxon>
        <taxon>Clostridiaceae</taxon>
        <taxon>Clostridium</taxon>
    </lineage>
</organism>
<evidence type="ECO:0000256" key="4">
    <source>
        <dbReference type="ARBA" id="ARBA00022801"/>
    </source>
</evidence>
<dbReference type="InterPro" id="IPR017853">
    <property type="entry name" value="GH"/>
</dbReference>
<reference evidence="12 13" key="1">
    <citation type="submission" date="2016-11" db="EMBL/GenBank/DDBJ databases">
        <authorList>
            <person name="Jaros S."/>
            <person name="Januszkiewicz K."/>
            <person name="Wedrychowicz H."/>
        </authorList>
    </citation>
    <scope>NUCLEOTIDE SEQUENCE [LARGE SCALE GENOMIC DNA]</scope>
    <source>
        <strain evidence="12 13">DSM 8605</strain>
    </source>
</reference>
<feature type="active site" description="Nucleophile" evidence="9">
    <location>
        <position position="359"/>
    </location>
</feature>
<dbReference type="GO" id="GO:0008422">
    <property type="term" value="F:beta-glucosidase activity"/>
    <property type="evidence" value="ECO:0007669"/>
    <property type="project" value="UniProtKB-EC"/>
</dbReference>